<keyword evidence="6" id="KW-0010">Activator</keyword>
<evidence type="ECO:0000256" key="5">
    <source>
        <dbReference type="ARBA" id="ARBA00023242"/>
    </source>
</evidence>
<sequence length="187" mass="20402">MPLGPSAAAPAVAAAEAVSAGYAQPPATSTTGSRSEERHSRRVRRVYMKAVRLLTKMCMMLEDDRVISASPEATAAKKLGKLLIRYDRLVGRLEGLAAREGPLSAATVPGGLLKALDDDADPREWIEECVLKPHRRENNKARGLLHALGSYQASILHTMRWEALERPLEPLHRLQPQGIASPETQTP</sequence>
<keyword evidence="4 6" id="KW-0804">Transcription</keyword>
<dbReference type="InParanoid" id="A0A1D3CYN7"/>
<gene>
    <name evidence="6" type="primary">MED10</name>
    <name evidence="8" type="ORF">cyc_00817</name>
</gene>
<feature type="region of interest" description="Disordered" evidence="7">
    <location>
        <begin position="20"/>
        <end position="41"/>
    </location>
</feature>
<dbReference type="VEuPathDB" id="ToxoDB:cyc_00817"/>
<dbReference type="Proteomes" id="UP000095192">
    <property type="component" value="Unassembled WGS sequence"/>
</dbReference>
<dbReference type="GO" id="GO:0016592">
    <property type="term" value="C:mediator complex"/>
    <property type="evidence" value="ECO:0007669"/>
    <property type="project" value="InterPro"/>
</dbReference>
<dbReference type="GO" id="GO:0003712">
    <property type="term" value="F:transcription coregulator activity"/>
    <property type="evidence" value="ECO:0007669"/>
    <property type="project" value="InterPro"/>
</dbReference>
<evidence type="ECO:0000256" key="3">
    <source>
        <dbReference type="ARBA" id="ARBA00023015"/>
    </source>
</evidence>
<keyword evidence="3 6" id="KW-0805">Transcription regulation</keyword>
<comment type="subcellular location">
    <subcellularLocation>
        <location evidence="1 6">Nucleus</location>
    </subcellularLocation>
</comment>
<dbReference type="EMBL" id="JROU02001488">
    <property type="protein sequence ID" value="OEH76310.1"/>
    <property type="molecule type" value="Genomic_DNA"/>
</dbReference>
<comment type="caution">
    <text evidence="8">The sequence shown here is derived from an EMBL/GenBank/DDBJ whole genome shotgun (WGS) entry which is preliminary data.</text>
</comment>
<dbReference type="AlphaFoldDB" id="A0A1D3CYN7"/>
<dbReference type="GO" id="GO:0006357">
    <property type="term" value="P:regulation of transcription by RNA polymerase II"/>
    <property type="evidence" value="ECO:0007669"/>
    <property type="project" value="InterPro"/>
</dbReference>
<organism evidence="8 9">
    <name type="scientific">Cyclospora cayetanensis</name>
    <dbReference type="NCBI Taxonomy" id="88456"/>
    <lineage>
        <taxon>Eukaryota</taxon>
        <taxon>Sar</taxon>
        <taxon>Alveolata</taxon>
        <taxon>Apicomplexa</taxon>
        <taxon>Conoidasida</taxon>
        <taxon>Coccidia</taxon>
        <taxon>Eucoccidiorida</taxon>
        <taxon>Eimeriorina</taxon>
        <taxon>Eimeriidae</taxon>
        <taxon>Cyclospora</taxon>
    </lineage>
</organism>
<evidence type="ECO:0000256" key="7">
    <source>
        <dbReference type="SAM" id="MobiDB-lite"/>
    </source>
</evidence>
<evidence type="ECO:0000256" key="1">
    <source>
        <dbReference type="ARBA" id="ARBA00004123"/>
    </source>
</evidence>
<accession>A0A1D3CYN7</accession>
<proteinExistence type="inferred from homology"/>
<dbReference type="VEuPathDB" id="ToxoDB:LOC34617926"/>
<name>A0A1D3CYN7_9EIME</name>
<keyword evidence="5 6" id="KW-0539">Nucleus</keyword>
<protein>
    <recommendedName>
        <fullName evidence="6">Mediator of RNA polymerase II transcription subunit 10</fullName>
    </recommendedName>
    <alternativeName>
        <fullName evidence="6">Mediator complex subunit 10</fullName>
    </alternativeName>
</protein>
<keyword evidence="9" id="KW-1185">Reference proteome</keyword>
<evidence type="ECO:0000313" key="8">
    <source>
        <dbReference type="EMBL" id="OEH76310.1"/>
    </source>
</evidence>
<dbReference type="Pfam" id="PF09748">
    <property type="entry name" value="Med10"/>
    <property type="match status" value="1"/>
</dbReference>
<evidence type="ECO:0000313" key="9">
    <source>
        <dbReference type="Proteomes" id="UP000095192"/>
    </source>
</evidence>
<comment type="similarity">
    <text evidence="2 6">Belongs to the Mediator complex subunit 10 family.</text>
</comment>
<comment type="function">
    <text evidence="6">Component of the Mediator complex, a coactivator involved in the regulated transcription of nearly all RNA polymerase II-dependent genes. Mediator functions as a bridge to convey information from gene-specific regulatory proteins to the basal RNA polymerase II transcription machinery. Mediator is recruited to promoters by direct interactions with regulatory proteins and serves as a scaffold for the assembly of a functional preinitiation complex with RNA polymerase II and the general transcription factors.</text>
</comment>
<dbReference type="InterPro" id="IPR019145">
    <property type="entry name" value="Mediator_Med10"/>
</dbReference>
<reference evidence="8 9" key="1">
    <citation type="journal article" date="2016" name="BMC Genomics">
        <title>Comparative genomics reveals Cyclospora cayetanensis possesses coccidia-like metabolism and invasion components but unique surface antigens.</title>
        <authorList>
            <person name="Liu S."/>
            <person name="Wang L."/>
            <person name="Zheng H."/>
            <person name="Xu Z."/>
            <person name="Roellig D.M."/>
            <person name="Li N."/>
            <person name="Frace M.A."/>
            <person name="Tang K."/>
            <person name="Arrowood M.J."/>
            <person name="Moss D.M."/>
            <person name="Zhang L."/>
            <person name="Feng Y."/>
            <person name="Xiao L."/>
        </authorList>
    </citation>
    <scope>NUCLEOTIDE SEQUENCE [LARGE SCALE GENOMIC DNA]</scope>
    <source>
        <strain evidence="8 9">CHN_HEN01</strain>
    </source>
</reference>
<evidence type="ECO:0000256" key="2">
    <source>
        <dbReference type="ARBA" id="ARBA00005389"/>
    </source>
</evidence>
<evidence type="ECO:0000256" key="4">
    <source>
        <dbReference type="ARBA" id="ARBA00023163"/>
    </source>
</evidence>
<evidence type="ECO:0000256" key="6">
    <source>
        <dbReference type="RuleBase" id="RU364146"/>
    </source>
</evidence>
<comment type="subunit">
    <text evidence="6">Component of the Mediator complex.</text>
</comment>